<gene>
    <name evidence="13" type="ORF">OHM77_12095</name>
</gene>
<evidence type="ECO:0000313" key="13">
    <source>
        <dbReference type="EMBL" id="WIM05411.1"/>
    </source>
</evidence>
<comment type="subcellular location">
    <subcellularLocation>
        <location evidence="1">Membrane</location>
        <topology evidence="1">Multi-pass membrane protein</topology>
    </subcellularLocation>
</comment>
<dbReference type="GO" id="GO:0015297">
    <property type="term" value="F:antiporter activity"/>
    <property type="evidence" value="ECO:0007669"/>
    <property type="project" value="UniProtKB-KW"/>
</dbReference>
<feature type="transmembrane region" description="Helical" evidence="11">
    <location>
        <begin position="323"/>
        <end position="342"/>
    </location>
</feature>
<dbReference type="Pfam" id="PF00999">
    <property type="entry name" value="Na_H_Exchanger"/>
    <property type="match status" value="1"/>
</dbReference>
<dbReference type="InterPro" id="IPR006153">
    <property type="entry name" value="Cation/H_exchanger_TM"/>
</dbReference>
<dbReference type="Proteomes" id="UP001234916">
    <property type="component" value="Chromosome"/>
</dbReference>
<dbReference type="PROSITE" id="PS51201">
    <property type="entry name" value="RCK_N"/>
    <property type="match status" value="1"/>
</dbReference>
<feature type="transmembrane region" description="Helical" evidence="11">
    <location>
        <begin position="216"/>
        <end position="232"/>
    </location>
</feature>
<keyword evidence="9" id="KW-0406">Ion transport</keyword>
<feature type="domain" description="RCK N-terminal" evidence="12">
    <location>
        <begin position="406"/>
        <end position="523"/>
    </location>
</feature>
<feature type="transmembrane region" description="Helical" evidence="11">
    <location>
        <begin position="354"/>
        <end position="373"/>
    </location>
</feature>
<feature type="transmembrane region" description="Helical" evidence="11">
    <location>
        <begin position="269"/>
        <end position="287"/>
    </location>
</feature>
<keyword evidence="3" id="KW-0813">Transport</keyword>
<reference evidence="13" key="1">
    <citation type="journal article" date="2023" name="Nat. Microbiol.">
        <title>Enrichment and characterization of a nitric oxide-reducing microbial community in a continuous bioreactor.</title>
        <authorList>
            <person name="Garrido-Amador P."/>
            <person name="Stortenbeker N."/>
            <person name="Wessels H.J.C.T."/>
            <person name="Speth D.R."/>
            <person name="Garcia-Heredia I."/>
            <person name="Kartal B."/>
        </authorList>
    </citation>
    <scope>NUCLEOTIDE SEQUENCE</scope>
    <source>
        <strain evidence="13">MAG1</strain>
    </source>
</reference>
<feature type="transmembrane region" description="Helical" evidence="11">
    <location>
        <begin position="293"/>
        <end position="311"/>
    </location>
</feature>
<dbReference type="NCBIfam" id="TIGR00932">
    <property type="entry name" value="2a37"/>
    <property type="match status" value="1"/>
</dbReference>
<dbReference type="PANTHER" id="PTHR46157">
    <property type="entry name" value="K(+) EFFLUX ANTIPORTER 3, CHLOROPLASTIC"/>
    <property type="match status" value="1"/>
</dbReference>
<dbReference type="Gene3D" id="3.40.50.720">
    <property type="entry name" value="NAD(P)-binding Rossmann-like Domain"/>
    <property type="match status" value="1"/>
</dbReference>
<dbReference type="Pfam" id="PF02254">
    <property type="entry name" value="TrkA_N"/>
    <property type="match status" value="1"/>
</dbReference>
<evidence type="ECO:0000256" key="6">
    <source>
        <dbReference type="ARBA" id="ARBA00022692"/>
    </source>
</evidence>
<dbReference type="KEGG" id="npv:OHM77_12095"/>
<dbReference type="SUPFAM" id="SSF51735">
    <property type="entry name" value="NAD(P)-binding Rossmann-fold domains"/>
    <property type="match status" value="1"/>
</dbReference>
<evidence type="ECO:0000256" key="9">
    <source>
        <dbReference type="ARBA" id="ARBA00023065"/>
    </source>
</evidence>
<protein>
    <submittedName>
        <fullName evidence="13">Monovalent cation:proton antiporter-2 (CPA2) family protein</fullName>
    </submittedName>
</protein>
<evidence type="ECO:0000256" key="5">
    <source>
        <dbReference type="ARBA" id="ARBA00022538"/>
    </source>
</evidence>
<dbReference type="InterPro" id="IPR003148">
    <property type="entry name" value="RCK_N"/>
</dbReference>
<keyword evidence="10 11" id="KW-0472">Membrane</keyword>
<feature type="transmembrane region" description="Helical" evidence="11">
    <location>
        <begin position="146"/>
        <end position="168"/>
    </location>
</feature>
<evidence type="ECO:0000256" key="10">
    <source>
        <dbReference type="ARBA" id="ARBA00023136"/>
    </source>
</evidence>
<dbReference type="GO" id="GO:0005886">
    <property type="term" value="C:plasma membrane"/>
    <property type="evidence" value="ECO:0007669"/>
    <property type="project" value="TreeGrafter"/>
</dbReference>
<organism evidence="13">
    <name type="scientific">Candidatus Nitricoxidivorans perseverans</name>
    <dbReference type="NCBI Taxonomy" id="2975601"/>
    <lineage>
        <taxon>Bacteria</taxon>
        <taxon>Pseudomonadati</taxon>
        <taxon>Pseudomonadota</taxon>
        <taxon>Betaproteobacteria</taxon>
        <taxon>Nitrosomonadales</taxon>
        <taxon>Sterolibacteriaceae</taxon>
        <taxon>Candidatus Nitricoxidivorans</taxon>
    </lineage>
</organism>
<dbReference type="PANTHER" id="PTHR46157:SF4">
    <property type="entry name" value="K(+) EFFLUX ANTIPORTER 3, CHLOROPLASTIC"/>
    <property type="match status" value="1"/>
</dbReference>
<feature type="transmembrane region" description="Helical" evidence="11">
    <location>
        <begin position="174"/>
        <end position="196"/>
    </location>
</feature>
<dbReference type="EMBL" id="CP107246">
    <property type="protein sequence ID" value="WIM05411.1"/>
    <property type="molecule type" value="Genomic_DNA"/>
</dbReference>
<evidence type="ECO:0000256" key="2">
    <source>
        <dbReference type="ARBA" id="ARBA00005551"/>
    </source>
</evidence>
<keyword evidence="5" id="KW-0633">Potassium transport</keyword>
<dbReference type="GO" id="GO:0006813">
    <property type="term" value="P:potassium ion transport"/>
    <property type="evidence" value="ECO:0007669"/>
    <property type="project" value="UniProtKB-KW"/>
</dbReference>
<keyword evidence="8 11" id="KW-1133">Transmembrane helix</keyword>
<name>A0AA49FJR9_9PROT</name>
<evidence type="ECO:0000256" key="11">
    <source>
        <dbReference type="SAM" id="Phobius"/>
    </source>
</evidence>
<keyword evidence="6 11" id="KW-0812">Transmembrane</keyword>
<proteinExistence type="inferred from homology"/>
<evidence type="ECO:0000256" key="3">
    <source>
        <dbReference type="ARBA" id="ARBA00022448"/>
    </source>
</evidence>
<evidence type="ECO:0000256" key="8">
    <source>
        <dbReference type="ARBA" id="ARBA00022989"/>
    </source>
</evidence>
<evidence type="ECO:0000256" key="1">
    <source>
        <dbReference type="ARBA" id="ARBA00004141"/>
    </source>
</evidence>
<dbReference type="InterPro" id="IPR004771">
    <property type="entry name" value="K/H_exchanger"/>
</dbReference>
<dbReference type="GO" id="GO:0008324">
    <property type="term" value="F:monoatomic cation transmembrane transporter activity"/>
    <property type="evidence" value="ECO:0007669"/>
    <property type="project" value="InterPro"/>
</dbReference>
<keyword evidence="4" id="KW-0050">Antiport</keyword>
<comment type="similarity">
    <text evidence="2">Belongs to the monovalent cation:proton antiporter 2 (CPA2) transporter (TC 2.A.37) family.</text>
</comment>
<feature type="transmembrane region" description="Helical" evidence="11">
    <location>
        <begin position="55"/>
        <end position="74"/>
    </location>
</feature>
<dbReference type="GO" id="GO:1902600">
    <property type="term" value="P:proton transmembrane transport"/>
    <property type="evidence" value="ECO:0007669"/>
    <property type="project" value="InterPro"/>
</dbReference>
<keyword evidence="7" id="KW-0630">Potassium</keyword>
<accession>A0AA49FJR9</accession>
<evidence type="ECO:0000256" key="4">
    <source>
        <dbReference type="ARBA" id="ARBA00022449"/>
    </source>
</evidence>
<feature type="transmembrane region" description="Helical" evidence="11">
    <location>
        <begin position="83"/>
        <end position="103"/>
    </location>
</feature>
<dbReference type="InterPro" id="IPR038770">
    <property type="entry name" value="Na+/solute_symporter_sf"/>
</dbReference>
<evidence type="ECO:0000256" key="7">
    <source>
        <dbReference type="ARBA" id="ARBA00022958"/>
    </source>
</evidence>
<dbReference type="AlphaFoldDB" id="A0AA49FJR9"/>
<evidence type="ECO:0000259" key="12">
    <source>
        <dbReference type="PROSITE" id="PS51201"/>
    </source>
</evidence>
<sequence length="566" mass="60424">MNTLQLVLLLLSASVLVVAAFRSLGLPPILGYLLVGVVVGPRALDLLPDADGARALAEFGVVFLMFSIGLEFSLPRLFAMKRIVFGLGTAQVAVTLAAVALVASSTAGVSWSAGIALGGALAMSSTAILSRLLADRRELGARHGREVMGVLLFQDLAVVPLLVLIPALSQPMGAMAGALALAFVKAAALLTLVLVFGQRLMRGWFALVARKKSGELFMLNVLLITLSLAWVTELAGLSLALGAFIAGMLISETEYRYAVEEDIKPFRDVLMGLFFISIGMMLDIPVILREWTIVAGVLAALLAGKLFLAWCASRLLGAPPGTALRTGLWLCAGGEFGFVLLAQGERMGLLAGGPLQPVLAALVLSMMAAPLIVHFSDRIVLRLVASEWLTRSMQLTQIAARSIAADKHALLCGYGRTGQHLARFLERENISFTALDLDPERVREAAGTRDSVSYGDCTRRETLLAAGIARASVVVVTFADLQAALRLLARVRALRPDVPVVVRTREQADAGELLAAGAAEVVPEALESSVMLATHALAFVGVPPDRFMDHVRELREQRRDATRREK</sequence>
<dbReference type="Gene3D" id="1.20.1530.20">
    <property type="match status" value="1"/>
</dbReference>
<dbReference type="InterPro" id="IPR036291">
    <property type="entry name" value="NAD(P)-bd_dom_sf"/>
</dbReference>
<feature type="transmembrane region" description="Helical" evidence="11">
    <location>
        <begin position="109"/>
        <end position="134"/>
    </location>
</feature>